<feature type="compositionally biased region" description="Basic and acidic residues" evidence="1">
    <location>
        <begin position="16"/>
        <end position="44"/>
    </location>
</feature>
<accession>A0ABR3WXT7</accession>
<name>A0ABR3WXT7_9PEZI</name>
<feature type="compositionally biased region" description="Gly residues" evidence="1">
    <location>
        <begin position="202"/>
        <end position="212"/>
    </location>
</feature>
<feature type="region of interest" description="Disordered" evidence="1">
    <location>
        <begin position="406"/>
        <end position="428"/>
    </location>
</feature>
<dbReference type="Proteomes" id="UP001586593">
    <property type="component" value="Unassembled WGS sequence"/>
</dbReference>
<feature type="region of interest" description="Disordered" evidence="1">
    <location>
        <begin position="175"/>
        <end position="392"/>
    </location>
</feature>
<reference evidence="3 4" key="1">
    <citation type="journal article" date="2024" name="Commun. Biol.">
        <title>Comparative genomic analysis of thermophilic fungi reveals convergent evolutionary adaptations and gene losses.</title>
        <authorList>
            <person name="Steindorff A.S."/>
            <person name="Aguilar-Pontes M.V."/>
            <person name="Robinson A.J."/>
            <person name="Andreopoulos B."/>
            <person name="LaButti K."/>
            <person name="Kuo A."/>
            <person name="Mondo S."/>
            <person name="Riley R."/>
            <person name="Otillar R."/>
            <person name="Haridas S."/>
            <person name="Lipzen A."/>
            <person name="Grimwood J."/>
            <person name="Schmutz J."/>
            <person name="Clum A."/>
            <person name="Reid I.D."/>
            <person name="Moisan M.C."/>
            <person name="Butler G."/>
            <person name="Nguyen T.T.M."/>
            <person name="Dewar K."/>
            <person name="Conant G."/>
            <person name="Drula E."/>
            <person name="Henrissat B."/>
            <person name="Hansel C."/>
            <person name="Singer S."/>
            <person name="Hutchinson M.I."/>
            <person name="de Vries R.P."/>
            <person name="Natvig D.O."/>
            <person name="Powell A.J."/>
            <person name="Tsang A."/>
            <person name="Grigoriev I.V."/>
        </authorList>
    </citation>
    <scope>NUCLEOTIDE SEQUENCE [LARGE SCALE GENOMIC DNA]</scope>
    <source>
        <strain evidence="3 4">ATCC 24622</strain>
    </source>
</reference>
<keyword evidence="2" id="KW-1133">Transmembrane helix</keyword>
<evidence type="ECO:0000256" key="2">
    <source>
        <dbReference type="SAM" id="Phobius"/>
    </source>
</evidence>
<feature type="compositionally biased region" description="Low complexity" evidence="1">
    <location>
        <begin position="324"/>
        <end position="369"/>
    </location>
</feature>
<evidence type="ECO:0000313" key="4">
    <source>
        <dbReference type="Proteomes" id="UP001586593"/>
    </source>
</evidence>
<protein>
    <submittedName>
        <fullName evidence="3">Uncharacterized protein</fullName>
    </submittedName>
</protein>
<sequence>MRSSVPAYVDASQLERGSDREKDSLVGNDSARDDIGRHTLEPHRTRTNRMPSARRLLLTLLLSLLVTLGIASVATPAARGWLRHSCSRDGATRTTLTTESTPAEPSSQRSGAGTEEAPTPFAALLESAAPDVLHELLHKYFPDRFKHGVWNSEQAALEAVHKDDAELATSLAKLARRDNATSNSPPPTSSASASGSGDSTSGSGGSTGGSSDGGSSSSSSSGGGSTSGSSDSGSGGVTTTTATGGPSTTTTTTTSAPPPPTSGGDTDTSTPPPLSSPSTPPASSASSPPVTSAGTSTSAPIPSTTSQSSPSPSPPPSSPPAPTSVPTSPVVPSSPSSRPATGTTPGLTSETGGGSPTSATSGPVTTSAPELPTSSTSHSRTPVTRTFTSTNSAGGLVIVTQTSYISPDATDTASPGKAKPSGSLQNSAPSAYGDVLRAAGVGIVLLCGIVLV</sequence>
<gene>
    <name evidence="3" type="ORF">VTK73DRAFT_3835</name>
</gene>
<feature type="compositionally biased region" description="Pro residues" evidence="1">
    <location>
        <begin position="311"/>
        <end position="323"/>
    </location>
</feature>
<feature type="compositionally biased region" description="Low complexity" evidence="1">
    <location>
        <begin position="189"/>
        <end position="201"/>
    </location>
</feature>
<evidence type="ECO:0000313" key="3">
    <source>
        <dbReference type="EMBL" id="KAL1868144.1"/>
    </source>
</evidence>
<keyword evidence="4" id="KW-1185">Reference proteome</keyword>
<feature type="region of interest" description="Disordered" evidence="1">
    <location>
        <begin position="1"/>
        <end position="46"/>
    </location>
</feature>
<comment type="caution">
    <text evidence="3">The sequence shown here is derived from an EMBL/GenBank/DDBJ whole genome shotgun (WGS) entry which is preliminary data.</text>
</comment>
<evidence type="ECO:0000256" key="1">
    <source>
        <dbReference type="SAM" id="MobiDB-lite"/>
    </source>
</evidence>
<feature type="region of interest" description="Disordered" evidence="1">
    <location>
        <begin position="92"/>
        <end position="117"/>
    </location>
</feature>
<dbReference type="EMBL" id="JAZHXJ010000224">
    <property type="protein sequence ID" value="KAL1868144.1"/>
    <property type="molecule type" value="Genomic_DNA"/>
</dbReference>
<feature type="compositionally biased region" description="Low complexity" evidence="1">
    <location>
        <begin position="227"/>
        <end position="255"/>
    </location>
</feature>
<feature type="compositionally biased region" description="Pro residues" evidence="1">
    <location>
        <begin position="270"/>
        <end position="280"/>
    </location>
</feature>
<feature type="compositionally biased region" description="Polar residues" evidence="1">
    <location>
        <begin position="372"/>
        <end position="392"/>
    </location>
</feature>
<feature type="transmembrane region" description="Helical" evidence="2">
    <location>
        <begin position="56"/>
        <end position="78"/>
    </location>
</feature>
<keyword evidence="2" id="KW-0812">Transmembrane</keyword>
<feature type="compositionally biased region" description="Polar residues" evidence="1">
    <location>
        <begin position="92"/>
        <end position="111"/>
    </location>
</feature>
<keyword evidence="2" id="KW-0472">Membrane</keyword>
<feature type="compositionally biased region" description="Low complexity" evidence="1">
    <location>
        <begin position="281"/>
        <end position="310"/>
    </location>
</feature>
<proteinExistence type="predicted"/>
<organism evidence="3 4">
    <name type="scientific">Phialemonium thermophilum</name>
    <dbReference type="NCBI Taxonomy" id="223376"/>
    <lineage>
        <taxon>Eukaryota</taxon>
        <taxon>Fungi</taxon>
        <taxon>Dikarya</taxon>
        <taxon>Ascomycota</taxon>
        <taxon>Pezizomycotina</taxon>
        <taxon>Sordariomycetes</taxon>
        <taxon>Sordariomycetidae</taxon>
        <taxon>Cephalothecales</taxon>
        <taxon>Cephalothecaceae</taxon>
        <taxon>Phialemonium</taxon>
    </lineage>
</organism>